<dbReference type="GO" id="GO:0051256">
    <property type="term" value="P:mitotic spindle midzone assembly"/>
    <property type="evidence" value="ECO:0007669"/>
    <property type="project" value="TreeGrafter"/>
</dbReference>
<feature type="compositionally biased region" description="Polar residues" evidence="1">
    <location>
        <begin position="513"/>
        <end position="524"/>
    </location>
</feature>
<accession>A0A1X2HKM0</accession>
<dbReference type="Gene3D" id="1.20.58.1520">
    <property type="match status" value="1"/>
</dbReference>
<sequence>MERLQLKAARLETLWSCLGTCVDPVSVGDKLKYVLFELDKVIEHEEWRKQVLSADIEDIMADIECGCQILGISMESLLSSNMDQAEMIGNHEWEFFTSKCVMAPTSERKNTLTMLNNKLANEIRQRRLHIKEWLADIDALCLELGLPYPFDSYSSYHDNLCWATVQKISCTLRDLTQKQTTNKGRFEQLVHSIHYYQTVLGESINNDSAIDIALHKLCNNVTLNSPFDMYQHPKNDSECTNNDHCNVLYYRHPLPFPLSLQDDFMATLQTKVHDLQALYDTRMALFNLLSNNIATLWNELKVPEEKQCTIFASLHKDDLNKLQQNFDEMKTIVRTMTDEYIDTIRDDLTRLWDACLLTQIERDEFLSSLYHKANTMDTVHLIIDKHMNYLEHIQSSSYIVSTIMKERKELIQKMIRFETSASDPKRLFQASFQLMEEERWRKTCFPTLLQLDDALIKAVQEFESISDKYFMVGNTRYLDMLRDEIADRTTNQTFFGFLNTEHNHDRLIRSKSRPSALSFNTPPGSSIKRAPKTPSSLSESPTQDAPPTNDIQPQTRHGSKRRPSPVSNKSTNTKDASIISIDTSSPLLPSSSTSSKRMQTSPSLSTRPKKIHDIKKRLSNQSISTQQITIIPQQYKSKSYPVSSSNKDTIEKDSSIPTQLSLGNNKKRQPILSDGVIEQRSHQPPPVSPVSLSLPRSKASQIPIRAHISSNRSPSSLTTTAEQQQHQQQQRQQEHQQQLTVQCV</sequence>
<organism evidence="2 3">
    <name type="scientific">Absidia repens</name>
    <dbReference type="NCBI Taxonomy" id="90262"/>
    <lineage>
        <taxon>Eukaryota</taxon>
        <taxon>Fungi</taxon>
        <taxon>Fungi incertae sedis</taxon>
        <taxon>Mucoromycota</taxon>
        <taxon>Mucoromycotina</taxon>
        <taxon>Mucoromycetes</taxon>
        <taxon>Mucorales</taxon>
        <taxon>Cunninghamellaceae</taxon>
        <taxon>Absidia</taxon>
    </lineage>
</organism>
<feature type="compositionally biased region" description="Polar residues" evidence="1">
    <location>
        <begin position="636"/>
        <end position="647"/>
    </location>
</feature>
<proteinExistence type="predicted"/>
<feature type="compositionally biased region" description="Basic residues" evidence="1">
    <location>
        <begin position="607"/>
        <end position="618"/>
    </location>
</feature>
<feature type="compositionally biased region" description="Low complexity" evidence="1">
    <location>
        <begin position="722"/>
        <end position="738"/>
    </location>
</feature>
<feature type="compositionally biased region" description="Polar residues" evidence="1">
    <location>
        <begin position="565"/>
        <end position="575"/>
    </location>
</feature>
<evidence type="ECO:0000313" key="2">
    <source>
        <dbReference type="EMBL" id="ORY99814.1"/>
    </source>
</evidence>
<keyword evidence="3" id="KW-1185">Reference proteome</keyword>
<dbReference type="STRING" id="90262.A0A1X2HKM0"/>
<feature type="region of interest" description="Disordered" evidence="1">
    <location>
        <begin position="636"/>
        <end position="744"/>
    </location>
</feature>
<dbReference type="GO" id="GO:0008017">
    <property type="term" value="F:microtubule binding"/>
    <property type="evidence" value="ECO:0007669"/>
    <property type="project" value="InterPro"/>
</dbReference>
<feature type="compositionally biased region" description="Low complexity" evidence="1">
    <location>
        <begin position="577"/>
        <end position="603"/>
    </location>
</feature>
<feature type="compositionally biased region" description="Polar residues" evidence="1">
    <location>
        <begin position="708"/>
        <end position="721"/>
    </location>
</feature>
<comment type="caution">
    <text evidence="2">The sequence shown here is derived from an EMBL/GenBank/DDBJ whole genome shotgun (WGS) entry which is preliminary data.</text>
</comment>
<evidence type="ECO:0000256" key="1">
    <source>
        <dbReference type="SAM" id="MobiDB-lite"/>
    </source>
</evidence>
<evidence type="ECO:0000313" key="3">
    <source>
        <dbReference type="Proteomes" id="UP000193560"/>
    </source>
</evidence>
<dbReference type="GO" id="GO:1990023">
    <property type="term" value="C:mitotic spindle midzone"/>
    <property type="evidence" value="ECO:0007669"/>
    <property type="project" value="TreeGrafter"/>
</dbReference>
<protein>
    <submittedName>
        <fullName evidence="2">Microtubule associated protein-domain-containing protein</fullName>
    </submittedName>
</protein>
<feature type="compositionally biased region" description="Polar residues" evidence="1">
    <location>
        <begin position="655"/>
        <end position="664"/>
    </location>
</feature>
<feature type="compositionally biased region" description="Polar residues" evidence="1">
    <location>
        <begin position="533"/>
        <end position="556"/>
    </location>
</feature>
<dbReference type="GO" id="GO:0005737">
    <property type="term" value="C:cytoplasm"/>
    <property type="evidence" value="ECO:0007669"/>
    <property type="project" value="TreeGrafter"/>
</dbReference>
<dbReference type="OrthoDB" id="642895at2759"/>
<feature type="region of interest" description="Disordered" evidence="1">
    <location>
        <begin position="509"/>
        <end position="620"/>
    </location>
</feature>
<name>A0A1X2HKM0_9FUNG</name>
<dbReference type="EMBL" id="MCGE01000058">
    <property type="protein sequence ID" value="ORY99814.1"/>
    <property type="molecule type" value="Genomic_DNA"/>
</dbReference>
<gene>
    <name evidence="2" type="ORF">BCR42DRAFT_362656</name>
</gene>
<reference evidence="2 3" key="1">
    <citation type="submission" date="2016-07" db="EMBL/GenBank/DDBJ databases">
        <title>Pervasive Adenine N6-methylation of Active Genes in Fungi.</title>
        <authorList>
            <consortium name="DOE Joint Genome Institute"/>
            <person name="Mondo S.J."/>
            <person name="Dannebaum R.O."/>
            <person name="Kuo R.C."/>
            <person name="Labutti K."/>
            <person name="Haridas S."/>
            <person name="Kuo A."/>
            <person name="Salamov A."/>
            <person name="Ahrendt S.R."/>
            <person name="Lipzen A."/>
            <person name="Sullivan W."/>
            <person name="Andreopoulos W.B."/>
            <person name="Clum A."/>
            <person name="Lindquist E."/>
            <person name="Daum C."/>
            <person name="Ramamoorthy G.K."/>
            <person name="Gryganskyi A."/>
            <person name="Culley D."/>
            <person name="Magnuson J.K."/>
            <person name="James T.Y."/>
            <person name="O'Malley M.A."/>
            <person name="Stajich J.E."/>
            <person name="Spatafora J.W."/>
            <person name="Visel A."/>
            <person name="Grigoriev I.V."/>
        </authorList>
    </citation>
    <scope>NUCLEOTIDE SEQUENCE [LARGE SCALE GENOMIC DNA]</scope>
    <source>
        <strain evidence="2 3">NRRL 1336</strain>
    </source>
</reference>
<dbReference type="PANTHER" id="PTHR19321:SF41">
    <property type="entry name" value="FASCETTO-RELATED"/>
    <property type="match status" value="1"/>
</dbReference>
<dbReference type="InterPro" id="IPR007145">
    <property type="entry name" value="MAP65_Ase1_PRC1"/>
</dbReference>
<dbReference type="Pfam" id="PF03999">
    <property type="entry name" value="MAP65_ASE1"/>
    <property type="match status" value="1"/>
</dbReference>
<dbReference type="AlphaFoldDB" id="A0A1X2HKM0"/>
<dbReference type="Proteomes" id="UP000193560">
    <property type="component" value="Unassembled WGS sequence"/>
</dbReference>
<dbReference type="PANTHER" id="PTHR19321">
    <property type="entry name" value="PROTEIN REGULATOR OF CYTOKINESIS 1 PRC1-RELATED"/>
    <property type="match status" value="1"/>
</dbReference>